<organism evidence="11 12">
    <name type="scientific">Vanrija albida</name>
    <dbReference type="NCBI Taxonomy" id="181172"/>
    <lineage>
        <taxon>Eukaryota</taxon>
        <taxon>Fungi</taxon>
        <taxon>Dikarya</taxon>
        <taxon>Basidiomycota</taxon>
        <taxon>Agaricomycotina</taxon>
        <taxon>Tremellomycetes</taxon>
        <taxon>Trichosporonales</taxon>
        <taxon>Trichosporonaceae</taxon>
        <taxon>Vanrija</taxon>
    </lineage>
</organism>
<dbReference type="Proteomes" id="UP001565368">
    <property type="component" value="Unassembled WGS sequence"/>
</dbReference>
<dbReference type="InterPro" id="IPR009014">
    <property type="entry name" value="Transketo_C/PFOR_II"/>
</dbReference>
<dbReference type="GeneID" id="95989533"/>
<comment type="caution">
    <text evidence="11">The sequence shown here is derived from an EMBL/GenBank/DDBJ whole genome shotgun (WGS) entry which is preliminary data.</text>
</comment>
<dbReference type="NCBIfam" id="TIGR00232">
    <property type="entry name" value="tktlase_bact"/>
    <property type="match status" value="1"/>
</dbReference>
<dbReference type="PROSITE" id="PS00801">
    <property type="entry name" value="TRANSKETOLASE_1"/>
    <property type="match status" value="1"/>
</dbReference>
<evidence type="ECO:0000256" key="8">
    <source>
        <dbReference type="ARBA" id="ARBA00022842"/>
    </source>
</evidence>
<dbReference type="Pfam" id="PF22613">
    <property type="entry name" value="Transketolase_C_1"/>
    <property type="match status" value="1"/>
</dbReference>
<dbReference type="CDD" id="cd07033">
    <property type="entry name" value="TPP_PYR_DXS_TK_like"/>
    <property type="match status" value="1"/>
</dbReference>
<dbReference type="SUPFAM" id="SSF52922">
    <property type="entry name" value="TK C-terminal domain-like"/>
    <property type="match status" value="1"/>
</dbReference>
<dbReference type="Pfam" id="PF00456">
    <property type="entry name" value="Transketolase_N"/>
    <property type="match status" value="1"/>
</dbReference>
<evidence type="ECO:0000256" key="6">
    <source>
        <dbReference type="ARBA" id="ARBA00022679"/>
    </source>
</evidence>
<dbReference type="Gene3D" id="3.40.50.920">
    <property type="match status" value="1"/>
</dbReference>
<dbReference type="EMBL" id="JBBXJM010000007">
    <property type="protein sequence ID" value="KAL1404879.1"/>
    <property type="molecule type" value="Genomic_DNA"/>
</dbReference>
<keyword evidence="9" id="KW-0786">Thiamine pyrophosphate</keyword>
<dbReference type="Gene3D" id="3.40.50.970">
    <property type="match status" value="2"/>
</dbReference>
<evidence type="ECO:0000256" key="7">
    <source>
        <dbReference type="ARBA" id="ARBA00022723"/>
    </source>
</evidence>
<dbReference type="CDD" id="cd02012">
    <property type="entry name" value="TPP_TK"/>
    <property type="match status" value="1"/>
</dbReference>
<dbReference type="Pfam" id="PF02779">
    <property type="entry name" value="Transket_pyr"/>
    <property type="match status" value="1"/>
</dbReference>
<comment type="similarity">
    <text evidence="4">Belongs to the transketolase family.</text>
</comment>
<evidence type="ECO:0000256" key="5">
    <source>
        <dbReference type="ARBA" id="ARBA00013152"/>
    </source>
</evidence>
<keyword evidence="8" id="KW-0460">Magnesium</keyword>
<evidence type="ECO:0000259" key="10">
    <source>
        <dbReference type="SMART" id="SM00861"/>
    </source>
</evidence>
<evidence type="ECO:0000256" key="4">
    <source>
        <dbReference type="ARBA" id="ARBA00007131"/>
    </source>
</evidence>
<dbReference type="SMART" id="SM00861">
    <property type="entry name" value="Transket_pyr"/>
    <property type="match status" value="1"/>
</dbReference>
<evidence type="ECO:0000313" key="11">
    <source>
        <dbReference type="EMBL" id="KAL1404879.1"/>
    </source>
</evidence>
<evidence type="ECO:0000256" key="3">
    <source>
        <dbReference type="ARBA" id="ARBA00001964"/>
    </source>
</evidence>
<dbReference type="InterPro" id="IPR049557">
    <property type="entry name" value="Transketolase_CS"/>
</dbReference>
<keyword evidence="6" id="KW-0808">Transferase</keyword>
<evidence type="ECO:0000256" key="9">
    <source>
        <dbReference type="ARBA" id="ARBA00023052"/>
    </source>
</evidence>
<protein>
    <recommendedName>
        <fullName evidence="5">transketolase</fullName>
        <ecNumber evidence="5">2.2.1.1</ecNumber>
    </recommendedName>
</protein>
<proteinExistence type="inferred from homology"/>
<dbReference type="PANTHER" id="PTHR43522">
    <property type="entry name" value="TRANSKETOLASE"/>
    <property type="match status" value="1"/>
</dbReference>
<dbReference type="RefSeq" id="XP_069204823.1">
    <property type="nucleotide sequence ID" value="XM_069356886.1"/>
</dbReference>
<dbReference type="InterPro" id="IPR029061">
    <property type="entry name" value="THDP-binding"/>
</dbReference>
<dbReference type="InterPro" id="IPR005474">
    <property type="entry name" value="Transketolase_N"/>
</dbReference>
<feature type="domain" description="Transketolase-like pyrimidine-binding" evidence="10">
    <location>
        <begin position="381"/>
        <end position="561"/>
    </location>
</feature>
<dbReference type="InterPro" id="IPR005475">
    <property type="entry name" value="Transketolase-like_Pyr-bd"/>
</dbReference>
<keyword evidence="7" id="KW-0479">Metal-binding</keyword>
<evidence type="ECO:0000256" key="1">
    <source>
        <dbReference type="ARBA" id="ARBA00001941"/>
    </source>
</evidence>
<evidence type="ECO:0000256" key="2">
    <source>
        <dbReference type="ARBA" id="ARBA00001946"/>
    </source>
</evidence>
<accession>A0ABR3PR05</accession>
<dbReference type="InterPro" id="IPR055152">
    <property type="entry name" value="Transketolase-like_C_2"/>
</dbReference>
<dbReference type="SUPFAM" id="SSF52518">
    <property type="entry name" value="Thiamin diphosphate-binding fold (THDP-binding)"/>
    <property type="match status" value="2"/>
</dbReference>
<comment type="cofactor">
    <cofactor evidence="2">
        <name>Mg(2+)</name>
        <dbReference type="ChEBI" id="CHEBI:18420"/>
    </cofactor>
</comment>
<keyword evidence="12" id="KW-1185">Reference proteome</keyword>
<reference evidence="11 12" key="1">
    <citation type="submission" date="2023-08" db="EMBL/GenBank/DDBJ databases">
        <title>Annotated Genome Sequence of Vanrija albida AlHP1.</title>
        <authorList>
            <person name="Herzog R."/>
        </authorList>
    </citation>
    <scope>NUCLEOTIDE SEQUENCE [LARGE SCALE GENOMIC DNA]</scope>
    <source>
        <strain evidence="11 12">AlHP1</strain>
    </source>
</reference>
<comment type="cofactor">
    <cofactor evidence="3">
        <name>thiamine diphosphate</name>
        <dbReference type="ChEBI" id="CHEBI:58937"/>
    </cofactor>
</comment>
<dbReference type="PANTHER" id="PTHR43522:SF6">
    <property type="entry name" value="TRANSKETOLASE-LIKE PYRIMIDINE-BINDING DOMAIN-CONTAINING PROTEIN-RELATED"/>
    <property type="match status" value="1"/>
</dbReference>
<comment type="cofactor">
    <cofactor evidence="1">
        <name>Co(2+)</name>
        <dbReference type="ChEBI" id="CHEBI:48828"/>
    </cofactor>
</comment>
<dbReference type="InterPro" id="IPR005478">
    <property type="entry name" value="Transketolase_bac-like"/>
</dbReference>
<gene>
    <name evidence="11" type="ORF">Q8F55_008490</name>
</gene>
<name>A0ABR3PR05_9TREE</name>
<dbReference type="InterPro" id="IPR033247">
    <property type="entry name" value="Transketolase_fam"/>
</dbReference>
<sequence length="722" mass="77175">MAPIATTQIIPVDDKPVKPASAGYSPDEREQTVLNTMRLLAADLCQQYGSGHPGTAMGAASIAIALYRYQLRYNPANTEWFARDRFVLSAGHASLLQYIILHLTGHAFWSLDVIKNYHGPVLHGPAAGHPEIEFPGIEVTTGPLGQGIANAVGLAMAGKQLGALYNREGFPIVDGKVWCFTGDGCIQEGVGMEAISLAGHWGLDNLIMIYDQNNVTVDGTIDACFTDDTPAKLAAQGWHVISVGEVTNDVGKIVAALDEARTVRGKPILVHVQTSIGYGSSKANTHLVHGSPLGADNLAETKQNLGFDPSAKFVVPPEVYEYFAPVGPRGAKAEAEWTALFDRYAAAHPTAYAELTRRLEGKLREGWEADLPSKESLPADIATRTASSLAIQALAPKDVSWITGSGDLASSCLVNYPGQVEFQNPTTALGDYTGRSVRWGVREHAMAAVGNGLAAYHRGAFLPVISTFLMFFLYSSPANRMAALQRLRVIGVATHDGIGVGALGPTHQPIAVAALFRAIPGMTFLRPADAEEVMGAYLVAAGETHANRPSIISLSRQNLPLLPGTDRNKVKLGAYVVHGDDKAAITLVATGSEVSLAVQVADKLAAQGLAARVVSMPSQVHFDAQPEAYRRAMLPTRESLVVSIEAYVSTGWAKYAHAGAHMVGFGHAAPADMLYEYYGFGVDNLTRRIGEFYHEHAGNLPAAGEYVELLEGRVPNEWALEV</sequence>
<dbReference type="EC" id="2.2.1.1" evidence="5"/>
<evidence type="ECO:0000313" key="12">
    <source>
        <dbReference type="Proteomes" id="UP001565368"/>
    </source>
</evidence>